<dbReference type="InterPro" id="IPR001594">
    <property type="entry name" value="Palmitoyltrfase_DHHC"/>
</dbReference>
<evidence type="ECO:0000256" key="6">
    <source>
        <dbReference type="ARBA" id="ARBA00023315"/>
    </source>
</evidence>
<feature type="transmembrane region" description="Helical" evidence="7">
    <location>
        <begin position="139"/>
        <end position="163"/>
    </location>
</feature>
<dbReference type="PANTHER" id="PTHR12246">
    <property type="entry name" value="PALMITOYLTRANSFERASE ZDHHC16"/>
    <property type="match status" value="1"/>
</dbReference>
<keyword evidence="6 7" id="KW-0012">Acyltransferase</keyword>
<dbReference type="InterPro" id="IPR039859">
    <property type="entry name" value="PFA4/ZDH16/20/ERF2-like"/>
</dbReference>
<protein>
    <recommendedName>
        <fullName evidence="7">Palmitoyltransferase</fullName>
        <ecNumber evidence="7">2.3.1.225</ecNumber>
    </recommendedName>
</protein>
<comment type="catalytic activity">
    <reaction evidence="7">
        <text>L-cysteinyl-[protein] + hexadecanoyl-CoA = S-hexadecanoyl-L-cysteinyl-[protein] + CoA</text>
        <dbReference type="Rhea" id="RHEA:36683"/>
        <dbReference type="Rhea" id="RHEA-COMP:10131"/>
        <dbReference type="Rhea" id="RHEA-COMP:11032"/>
        <dbReference type="ChEBI" id="CHEBI:29950"/>
        <dbReference type="ChEBI" id="CHEBI:57287"/>
        <dbReference type="ChEBI" id="CHEBI:57379"/>
        <dbReference type="ChEBI" id="CHEBI:74151"/>
        <dbReference type="EC" id="2.3.1.225"/>
    </reaction>
</comment>
<dbReference type="PROSITE" id="PS50216">
    <property type="entry name" value="DHHC"/>
    <property type="match status" value="1"/>
</dbReference>
<keyword evidence="5 7" id="KW-0472">Membrane</keyword>
<organism evidence="9">
    <name type="scientific">Hirondellea gigas</name>
    <dbReference type="NCBI Taxonomy" id="1518452"/>
    <lineage>
        <taxon>Eukaryota</taxon>
        <taxon>Metazoa</taxon>
        <taxon>Ecdysozoa</taxon>
        <taxon>Arthropoda</taxon>
        <taxon>Crustacea</taxon>
        <taxon>Multicrustacea</taxon>
        <taxon>Malacostraca</taxon>
        <taxon>Eumalacostraca</taxon>
        <taxon>Peracarida</taxon>
        <taxon>Amphipoda</taxon>
        <taxon>Amphilochidea</taxon>
        <taxon>Lysianassida</taxon>
        <taxon>Lysianassidira</taxon>
        <taxon>Lysianassoidea</taxon>
        <taxon>Lysianassidae</taxon>
        <taxon>Hirondellea</taxon>
    </lineage>
</organism>
<proteinExistence type="evidence at transcript level"/>
<comment type="similarity">
    <text evidence="7">Belongs to the DHHC palmitoyltransferase family.</text>
</comment>
<keyword evidence="2 7" id="KW-0808">Transferase</keyword>
<keyword evidence="4 7" id="KW-1133">Transmembrane helix</keyword>
<feature type="domain" description="Palmitoyltransferase DHHC" evidence="8">
    <location>
        <begin position="97"/>
        <end position="213"/>
    </location>
</feature>
<evidence type="ECO:0000256" key="4">
    <source>
        <dbReference type="ARBA" id="ARBA00022989"/>
    </source>
</evidence>
<evidence type="ECO:0000256" key="7">
    <source>
        <dbReference type="RuleBase" id="RU079119"/>
    </source>
</evidence>
<sequence>MERGPGRTCLHHVQRLLFSIPVLVVIAILALDYYSLVIQSTRERFDRSPVGAVFLVLIFHICLILLLVSYYRCIFTNTFVSGHQPPLALRDAVFPNCGKCGNVKPARAHHCSMCRTCVLKMDHHCPWVANCVGFHNYKYFCLFIFWSTVSAWVFVIGSIDHLLNLFKGDSVDSPFVSLFAVILTFSFAVTLVGFLIFHLRLVVTGQTTLEFATTNRDPDWVNPYDCGGKWENFYAIFGTRWLLWLLPVKTSQETGFEFQQIVTSQDLEDGLLSSTAMKSDDNSQE</sequence>
<reference evidence="9" key="1">
    <citation type="submission" date="2017-11" db="EMBL/GenBank/DDBJ databases">
        <title>The sensing device of the deep-sea amphipod.</title>
        <authorList>
            <person name="Kobayashi H."/>
            <person name="Nagahama T."/>
            <person name="Arai W."/>
            <person name="Sasagawa Y."/>
            <person name="Umeda M."/>
            <person name="Hayashi T."/>
            <person name="Nikaido I."/>
            <person name="Watanabe H."/>
            <person name="Oguri K."/>
            <person name="Kitazato H."/>
            <person name="Fujioka K."/>
            <person name="Kido Y."/>
            <person name="Takami H."/>
        </authorList>
    </citation>
    <scope>NUCLEOTIDE SEQUENCE</scope>
    <source>
        <tissue evidence="9">Whole body</tissue>
    </source>
</reference>
<name>A0A6A7G7B8_9CRUS</name>
<feature type="transmembrane region" description="Helical" evidence="7">
    <location>
        <begin position="50"/>
        <end position="71"/>
    </location>
</feature>
<dbReference type="Pfam" id="PF01529">
    <property type="entry name" value="DHHC"/>
    <property type="match status" value="1"/>
</dbReference>
<feature type="transmembrane region" description="Helical" evidence="7">
    <location>
        <begin position="175"/>
        <end position="197"/>
    </location>
</feature>
<comment type="subcellular location">
    <subcellularLocation>
        <location evidence="1">Membrane</location>
        <topology evidence="1">Multi-pass membrane protein</topology>
    </subcellularLocation>
</comment>
<dbReference type="EMBL" id="IACT01007455">
    <property type="protein sequence ID" value="LAC26571.1"/>
    <property type="molecule type" value="mRNA"/>
</dbReference>
<feature type="transmembrane region" description="Helical" evidence="7">
    <location>
        <begin position="16"/>
        <end position="38"/>
    </location>
</feature>
<evidence type="ECO:0000259" key="8">
    <source>
        <dbReference type="Pfam" id="PF01529"/>
    </source>
</evidence>
<dbReference type="GO" id="GO:0016020">
    <property type="term" value="C:membrane"/>
    <property type="evidence" value="ECO:0007669"/>
    <property type="project" value="UniProtKB-SubCell"/>
</dbReference>
<dbReference type="EC" id="2.3.1.225" evidence="7"/>
<evidence type="ECO:0000256" key="3">
    <source>
        <dbReference type="ARBA" id="ARBA00022692"/>
    </source>
</evidence>
<dbReference type="AlphaFoldDB" id="A0A6A7G7B8"/>
<evidence type="ECO:0000256" key="2">
    <source>
        <dbReference type="ARBA" id="ARBA00022679"/>
    </source>
</evidence>
<keyword evidence="3 7" id="KW-0812">Transmembrane</keyword>
<evidence type="ECO:0000256" key="5">
    <source>
        <dbReference type="ARBA" id="ARBA00023136"/>
    </source>
</evidence>
<evidence type="ECO:0000313" key="9">
    <source>
        <dbReference type="EMBL" id="LAC26571.1"/>
    </source>
</evidence>
<comment type="domain">
    <text evidence="7">The DHHC domain is required for palmitoyltransferase activity.</text>
</comment>
<accession>A0A6A7G7B8</accession>
<dbReference type="GO" id="GO:0019706">
    <property type="term" value="F:protein-cysteine S-palmitoyltransferase activity"/>
    <property type="evidence" value="ECO:0007669"/>
    <property type="project" value="UniProtKB-EC"/>
</dbReference>
<evidence type="ECO:0000256" key="1">
    <source>
        <dbReference type="ARBA" id="ARBA00004141"/>
    </source>
</evidence>